<dbReference type="Gene3D" id="2.30.42.10">
    <property type="match status" value="1"/>
</dbReference>
<sequence>MSVGRISLSLAIAGALVACGGGGGSNGGNTPPPTQGAPTPSPTPTPTPTACSVADRQAWVLDQLQQFYLFPDLLDTSVNPSNYSDVQSYIDALVAPARATGRDRFFTYITSIEEENELINSGSSAGFGFRLGYDTVNGRVFVLESFENAPAYPRGFDRGTEILSVGGTSTADLLANGGPANFSAALGPSDPGVTRSFTIRQPDNTQSSVSVSKAEYALDPISDRYGAQVIDNNGTQVGYINLRTFIIQNAGDQLRDAIGEFRQQGITEVILDFRYNGGGLVSVGELLGDLLGADKVGQEFSSTIFRASLASNNTTELFETQPEAIAATKIALIGTGSTASASELVGNAFIPYLGNNTALVGSNTFGKPSGQIARDRPTCDDRLRVLAFRVVNSNDQGDYYNGLAEVYQRTCAAPDDFLSQLGSTSEDSTATALTFLRGGTCNPITASGNQRAQSGPNIRTLQAPLVRRSAAQHQVPGLF</sequence>
<gene>
    <name evidence="4" type="ORF">DL238_00325</name>
</gene>
<dbReference type="Pfam" id="PF03572">
    <property type="entry name" value="Peptidase_S41"/>
    <property type="match status" value="1"/>
</dbReference>
<dbReference type="EMBL" id="QRBB01000001">
    <property type="protein sequence ID" value="RDS76213.1"/>
    <property type="molecule type" value="Genomic_DNA"/>
</dbReference>
<dbReference type="CDD" id="cd07561">
    <property type="entry name" value="Peptidase_S41_CPP_like"/>
    <property type="match status" value="1"/>
</dbReference>
<comment type="caution">
    <text evidence="4">The sequence shown here is derived from an EMBL/GenBank/DDBJ whole genome shotgun (WGS) entry which is preliminary data.</text>
</comment>
<dbReference type="Gene3D" id="3.90.226.10">
    <property type="entry name" value="2-enoyl-CoA Hydratase, Chain A, domain 1"/>
    <property type="match status" value="1"/>
</dbReference>
<dbReference type="OrthoDB" id="7168509at2"/>
<evidence type="ECO:0000256" key="1">
    <source>
        <dbReference type="SAM" id="MobiDB-lite"/>
    </source>
</evidence>
<reference evidence="4 5" key="1">
    <citation type="submission" date="2018-07" db="EMBL/GenBank/DDBJ databases">
        <title>Erythrobacter nanhaiensis sp. nov., a novel member of the genus Erythrobacter isolated from the South China Sea.</title>
        <authorList>
            <person name="Chen X."/>
            <person name="Liu J."/>
        </authorList>
    </citation>
    <scope>NUCLEOTIDE SEQUENCE [LARGE SCALE GENOMIC DNA]</scope>
    <source>
        <strain evidence="4 5">S-5</strain>
    </source>
</reference>
<feature type="region of interest" description="Disordered" evidence="1">
    <location>
        <begin position="24"/>
        <end position="50"/>
    </location>
</feature>
<feature type="compositionally biased region" description="Pro residues" evidence="1">
    <location>
        <begin position="30"/>
        <end position="47"/>
    </location>
</feature>
<dbReference type="GO" id="GO:0004175">
    <property type="term" value="F:endopeptidase activity"/>
    <property type="evidence" value="ECO:0007669"/>
    <property type="project" value="TreeGrafter"/>
</dbReference>
<dbReference type="GO" id="GO:0007165">
    <property type="term" value="P:signal transduction"/>
    <property type="evidence" value="ECO:0007669"/>
    <property type="project" value="TreeGrafter"/>
</dbReference>
<dbReference type="PANTHER" id="PTHR32060">
    <property type="entry name" value="TAIL-SPECIFIC PROTEASE"/>
    <property type="match status" value="1"/>
</dbReference>
<dbReference type="InterPro" id="IPR036034">
    <property type="entry name" value="PDZ_sf"/>
</dbReference>
<proteinExistence type="predicted"/>
<dbReference type="SUPFAM" id="SSF52096">
    <property type="entry name" value="ClpP/crotonase"/>
    <property type="match status" value="1"/>
</dbReference>
<dbReference type="InterPro" id="IPR029045">
    <property type="entry name" value="ClpP/crotonase-like_dom_sf"/>
</dbReference>
<protein>
    <submittedName>
        <fullName evidence="4">Peptidase S41</fullName>
    </submittedName>
</protein>
<dbReference type="InterPro" id="IPR005151">
    <property type="entry name" value="Tail-specific_protease"/>
</dbReference>
<name>A0A395LH84_9SPHN</name>
<evidence type="ECO:0000313" key="5">
    <source>
        <dbReference type="Proteomes" id="UP000254101"/>
    </source>
</evidence>
<dbReference type="Proteomes" id="UP000254101">
    <property type="component" value="Unassembled WGS sequence"/>
</dbReference>
<dbReference type="Gene3D" id="3.30.750.170">
    <property type="match status" value="1"/>
</dbReference>
<evidence type="ECO:0000313" key="4">
    <source>
        <dbReference type="EMBL" id="RDS76213.1"/>
    </source>
</evidence>
<dbReference type="PROSITE" id="PS51257">
    <property type="entry name" value="PROKAR_LIPOPROTEIN"/>
    <property type="match status" value="1"/>
</dbReference>
<evidence type="ECO:0000259" key="3">
    <source>
        <dbReference type="SMART" id="SM00245"/>
    </source>
</evidence>
<dbReference type="SMART" id="SM00245">
    <property type="entry name" value="TSPc"/>
    <property type="match status" value="1"/>
</dbReference>
<dbReference type="GO" id="GO:0008236">
    <property type="term" value="F:serine-type peptidase activity"/>
    <property type="evidence" value="ECO:0007669"/>
    <property type="project" value="InterPro"/>
</dbReference>
<evidence type="ECO:0000256" key="2">
    <source>
        <dbReference type="SAM" id="SignalP"/>
    </source>
</evidence>
<dbReference type="GO" id="GO:0006508">
    <property type="term" value="P:proteolysis"/>
    <property type="evidence" value="ECO:0007669"/>
    <property type="project" value="InterPro"/>
</dbReference>
<dbReference type="GO" id="GO:0030288">
    <property type="term" value="C:outer membrane-bounded periplasmic space"/>
    <property type="evidence" value="ECO:0007669"/>
    <property type="project" value="TreeGrafter"/>
</dbReference>
<accession>A0A395LH84</accession>
<feature type="domain" description="Tail specific protease" evidence="3">
    <location>
        <begin position="192"/>
        <end position="407"/>
    </location>
</feature>
<dbReference type="AlphaFoldDB" id="A0A395LH84"/>
<feature type="signal peptide" evidence="2">
    <location>
        <begin position="1"/>
        <end position="20"/>
    </location>
</feature>
<feature type="chain" id="PRO_5017212548" evidence="2">
    <location>
        <begin position="21"/>
        <end position="479"/>
    </location>
</feature>
<keyword evidence="2" id="KW-0732">Signal</keyword>
<dbReference type="PANTHER" id="PTHR32060:SF30">
    <property type="entry name" value="CARBOXY-TERMINAL PROCESSING PROTEASE CTPA"/>
    <property type="match status" value="1"/>
</dbReference>
<keyword evidence="5" id="KW-1185">Reference proteome</keyword>
<organism evidence="4 5">
    <name type="scientific">Alteriqipengyuania lutimaris</name>
    <dbReference type="NCBI Taxonomy" id="1538146"/>
    <lineage>
        <taxon>Bacteria</taxon>
        <taxon>Pseudomonadati</taxon>
        <taxon>Pseudomonadota</taxon>
        <taxon>Alphaproteobacteria</taxon>
        <taxon>Sphingomonadales</taxon>
        <taxon>Erythrobacteraceae</taxon>
        <taxon>Alteriqipengyuania</taxon>
    </lineage>
</organism>